<dbReference type="GO" id="GO:0005886">
    <property type="term" value="C:plasma membrane"/>
    <property type="evidence" value="ECO:0007669"/>
    <property type="project" value="TreeGrafter"/>
</dbReference>
<evidence type="ECO:0000256" key="3">
    <source>
        <dbReference type="ARBA" id="ARBA00022989"/>
    </source>
</evidence>
<dbReference type="PANTHER" id="PTHR10671">
    <property type="entry name" value="EPITHELIAL MEMBRANE PROTEIN-RELATED"/>
    <property type="match status" value="1"/>
</dbReference>
<dbReference type="InParanoid" id="A0A0D2WVG0"/>
<keyword evidence="2 6" id="KW-0812">Transmembrane</keyword>
<proteinExistence type="predicted"/>
<dbReference type="AlphaFoldDB" id="A0A0D2WVG0"/>
<evidence type="ECO:0000256" key="5">
    <source>
        <dbReference type="SAM" id="MobiDB-lite"/>
    </source>
</evidence>
<organism evidence="7 8">
    <name type="scientific">Capsaspora owczarzaki (strain ATCC 30864)</name>
    <dbReference type="NCBI Taxonomy" id="595528"/>
    <lineage>
        <taxon>Eukaryota</taxon>
        <taxon>Filasterea</taxon>
        <taxon>Capsaspora</taxon>
    </lineage>
</organism>
<protein>
    <submittedName>
        <fullName evidence="7">Uncharacterized protein</fullName>
    </submittedName>
</protein>
<keyword evidence="3 6" id="KW-1133">Transmembrane helix</keyword>
<reference evidence="8" key="1">
    <citation type="submission" date="2011-02" db="EMBL/GenBank/DDBJ databases">
        <title>The Genome Sequence of Capsaspora owczarzaki ATCC 30864.</title>
        <authorList>
            <person name="Russ C."/>
            <person name="Cuomo C."/>
            <person name="Burger G."/>
            <person name="Gray M.W."/>
            <person name="Holland P.W.H."/>
            <person name="King N."/>
            <person name="Lang F.B.F."/>
            <person name="Roger A.J."/>
            <person name="Ruiz-Trillo I."/>
            <person name="Young S.K."/>
            <person name="Zeng Q."/>
            <person name="Gargeya S."/>
            <person name="Alvarado L."/>
            <person name="Berlin A."/>
            <person name="Chapman S.B."/>
            <person name="Chen Z."/>
            <person name="Freedman E."/>
            <person name="Gellesch M."/>
            <person name="Goldberg J."/>
            <person name="Griggs A."/>
            <person name="Gujja S."/>
            <person name="Heilman E."/>
            <person name="Heiman D."/>
            <person name="Howarth C."/>
            <person name="Mehta T."/>
            <person name="Neiman D."/>
            <person name="Pearson M."/>
            <person name="Roberts A."/>
            <person name="Saif S."/>
            <person name="Shea T."/>
            <person name="Shenoy N."/>
            <person name="Sisk P."/>
            <person name="Stolte C."/>
            <person name="Sykes S."/>
            <person name="White J."/>
            <person name="Yandava C."/>
            <person name="Haas B."/>
            <person name="Nusbaum C."/>
            <person name="Birren B."/>
        </authorList>
    </citation>
    <scope>NUCLEOTIDE SEQUENCE</scope>
    <source>
        <strain evidence="8">ATCC 30864</strain>
    </source>
</reference>
<dbReference type="EMBL" id="KE346370">
    <property type="protein sequence ID" value="KJE96153.1"/>
    <property type="molecule type" value="Genomic_DNA"/>
</dbReference>
<comment type="subcellular location">
    <subcellularLocation>
        <location evidence="1">Membrane</location>
        <topology evidence="1">Multi-pass membrane protein</topology>
    </subcellularLocation>
</comment>
<evidence type="ECO:0000313" key="7">
    <source>
        <dbReference type="EMBL" id="KJE96153.1"/>
    </source>
</evidence>
<evidence type="ECO:0000256" key="4">
    <source>
        <dbReference type="ARBA" id="ARBA00023136"/>
    </source>
</evidence>
<feature type="transmembrane region" description="Helical" evidence="6">
    <location>
        <begin position="199"/>
        <end position="220"/>
    </location>
</feature>
<keyword evidence="4 6" id="KW-0472">Membrane</keyword>
<feature type="transmembrane region" description="Helical" evidence="6">
    <location>
        <begin position="232"/>
        <end position="252"/>
    </location>
</feature>
<evidence type="ECO:0000313" key="8">
    <source>
        <dbReference type="Proteomes" id="UP000008743"/>
    </source>
</evidence>
<accession>A0A0D2WVG0</accession>
<keyword evidence="8" id="KW-1185">Reference proteome</keyword>
<feature type="transmembrane region" description="Helical" evidence="6">
    <location>
        <begin position="264"/>
        <end position="288"/>
    </location>
</feature>
<dbReference type="InterPro" id="IPR050579">
    <property type="entry name" value="PMP-22/EMP/MP20-like"/>
</dbReference>
<dbReference type="Proteomes" id="UP000008743">
    <property type="component" value="Unassembled WGS sequence"/>
</dbReference>
<name>A0A0D2WVG0_CAPO3</name>
<feature type="region of interest" description="Disordered" evidence="5">
    <location>
        <begin position="1"/>
        <end position="49"/>
    </location>
</feature>
<evidence type="ECO:0000256" key="1">
    <source>
        <dbReference type="ARBA" id="ARBA00004141"/>
    </source>
</evidence>
<feature type="compositionally biased region" description="Acidic residues" evidence="5">
    <location>
        <begin position="9"/>
        <end position="20"/>
    </location>
</feature>
<sequence>MSTNNLLLMDDDAEALDESEMPPRMRWPQTTAPKRPIPRPPSALPADYSGGGYDAKPSGVVDFSSPAGGGGGGGSASGIAPRLRRCRQICGAAASALSAIELSLVLIATITPHWFQVSDDINMGIWTVCYTSTNYCGACELFFSQHDSGDCCSIPLTYTSYAGKKNHVRWTKISNITHRSRCAVNETFVDTESLNFLQIMRACMIIASFAAAFSLLLAIGLGSARCKPHWGLAPQVIAAIATIIAFSVAVQYHNKFTNNGDGDYALSLCWYFTLAVCALALLNVGLLLGARRLEVRALPVQVAVSMQTVPLLAFVDD</sequence>
<evidence type="ECO:0000256" key="6">
    <source>
        <dbReference type="SAM" id="Phobius"/>
    </source>
</evidence>
<evidence type="ECO:0000256" key="2">
    <source>
        <dbReference type="ARBA" id="ARBA00022692"/>
    </source>
</evidence>
<gene>
    <name evidence="7" type="ORF">CAOG_006518</name>
</gene>
<feature type="transmembrane region" description="Helical" evidence="6">
    <location>
        <begin position="89"/>
        <end position="110"/>
    </location>
</feature>
<dbReference type="PANTHER" id="PTHR10671:SF108">
    <property type="entry name" value="CLAUDIN FAMILY PROTEIN-RELATED"/>
    <property type="match status" value="1"/>
</dbReference>
<dbReference type="Gene3D" id="1.20.140.150">
    <property type="match status" value="1"/>
</dbReference>